<dbReference type="GO" id="GO:0003700">
    <property type="term" value="F:DNA-binding transcription factor activity"/>
    <property type="evidence" value="ECO:0007669"/>
    <property type="project" value="TreeGrafter"/>
</dbReference>
<evidence type="ECO:0000256" key="1">
    <source>
        <dbReference type="ARBA" id="ARBA00023015"/>
    </source>
</evidence>
<evidence type="ECO:0000256" key="2">
    <source>
        <dbReference type="ARBA" id="ARBA00023125"/>
    </source>
</evidence>
<dbReference type="RefSeq" id="WP_158976167.1">
    <property type="nucleotide sequence ID" value="NZ_WSFO01000001.1"/>
</dbReference>
<proteinExistence type="predicted"/>
<sequence>MKTRAPQKRRLQTRARLLSEAEKIVTTQGYSALRVEDVVAQAGVAKGTLFSHFKDKDGLLAVLIGARVMEDLEKMETLPPPTSVDDLIQKLEPCLSFVAQDRVIFDVLLRYSGSTGSEVNEVVTESFVRQITLFARWLGQMQQVQKIRNDAPAEVLAEGIQAFLNHVLALWFCAEHANDDSPAKALAPLLQVWLKPPA</sequence>
<dbReference type="AlphaFoldDB" id="A0A6A4RPP7"/>
<protein>
    <submittedName>
        <fullName evidence="6">TetR family transcriptional regulator</fullName>
    </submittedName>
</protein>
<keyword evidence="2 4" id="KW-0238">DNA-binding</keyword>
<dbReference type="EMBL" id="WSFO01000001">
    <property type="protein sequence ID" value="KAE9632264.1"/>
    <property type="molecule type" value="Genomic_DNA"/>
</dbReference>
<dbReference type="Gene3D" id="1.10.357.10">
    <property type="entry name" value="Tetracycline Repressor, domain 2"/>
    <property type="match status" value="1"/>
</dbReference>
<organism evidence="6 7">
    <name type="scientific">Parasedimentitalea maritima</name>
    <dbReference type="NCBI Taxonomy" id="2578117"/>
    <lineage>
        <taxon>Bacteria</taxon>
        <taxon>Pseudomonadati</taxon>
        <taxon>Pseudomonadota</taxon>
        <taxon>Alphaproteobacteria</taxon>
        <taxon>Rhodobacterales</taxon>
        <taxon>Paracoccaceae</taxon>
        <taxon>Parasedimentitalea</taxon>
    </lineage>
</organism>
<comment type="caution">
    <text evidence="6">The sequence shown here is derived from an EMBL/GenBank/DDBJ whole genome shotgun (WGS) entry which is preliminary data.</text>
</comment>
<reference evidence="6 7" key="1">
    <citation type="submission" date="2019-12" db="EMBL/GenBank/DDBJ databases">
        <authorList>
            <person name="Zhang Y.-J."/>
        </authorList>
    </citation>
    <scope>NUCLEOTIDE SEQUENCE [LARGE SCALE GENOMIC DNA]</scope>
    <source>
        <strain evidence="6 7">H18S-6</strain>
    </source>
</reference>
<dbReference type="PROSITE" id="PS50977">
    <property type="entry name" value="HTH_TETR_2"/>
    <property type="match status" value="1"/>
</dbReference>
<evidence type="ECO:0000259" key="5">
    <source>
        <dbReference type="PROSITE" id="PS50977"/>
    </source>
</evidence>
<dbReference type="Pfam" id="PF00440">
    <property type="entry name" value="TetR_N"/>
    <property type="match status" value="1"/>
</dbReference>
<name>A0A6A4RPP7_9RHOB</name>
<dbReference type="PANTHER" id="PTHR30055">
    <property type="entry name" value="HTH-TYPE TRANSCRIPTIONAL REGULATOR RUTR"/>
    <property type="match status" value="1"/>
</dbReference>
<dbReference type="PANTHER" id="PTHR30055:SF234">
    <property type="entry name" value="HTH-TYPE TRANSCRIPTIONAL REGULATOR BETI"/>
    <property type="match status" value="1"/>
</dbReference>
<dbReference type="GO" id="GO:0000976">
    <property type="term" value="F:transcription cis-regulatory region binding"/>
    <property type="evidence" value="ECO:0007669"/>
    <property type="project" value="TreeGrafter"/>
</dbReference>
<feature type="DNA-binding region" description="H-T-H motif" evidence="4">
    <location>
        <begin position="34"/>
        <end position="53"/>
    </location>
</feature>
<evidence type="ECO:0000256" key="3">
    <source>
        <dbReference type="ARBA" id="ARBA00023163"/>
    </source>
</evidence>
<accession>A0A6A4RPP7</accession>
<gene>
    <name evidence="6" type="ORF">GP644_00345</name>
</gene>
<keyword evidence="1" id="KW-0805">Transcription regulation</keyword>
<evidence type="ECO:0000313" key="7">
    <source>
        <dbReference type="Proteomes" id="UP000441586"/>
    </source>
</evidence>
<dbReference type="InterPro" id="IPR036271">
    <property type="entry name" value="Tet_transcr_reg_TetR-rel_C_sf"/>
</dbReference>
<evidence type="ECO:0000256" key="4">
    <source>
        <dbReference type="PROSITE-ProRule" id="PRU00335"/>
    </source>
</evidence>
<evidence type="ECO:0000313" key="6">
    <source>
        <dbReference type="EMBL" id="KAE9632264.1"/>
    </source>
</evidence>
<feature type="domain" description="HTH tetR-type" evidence="5">
    <location>
        <begin position="11"/>
        <end position="71"/>
    </location>
</feature>
<dbReference type="SUPFAM" id="SSF46689">
    <property type="entry name" value="Homeodomain-like"/>
    <property type="match status" value="1"/>
</dbReference>
<dbReference type="InterPro" id="IPR009057">
    <property type="entry name" value="Homeodomain-like_sf"/>
</dbReference>
<dbReference type="PRINTS" id="PR00455">
    <property type="entry name" value="HTHTETR"/>
</dbReference>
<dbReference type="SUPFAM" id="SSF48498">
    <property type="entry name" value="Tetracyclin repressor-like, C-terminal domain"/>
    <property type="match status" value="1"/>
</dbReference>
<keyword evidence="3" id="KW-0804">Transcription</keyword>
<dbReference type="Proteomes" id="UP000441586">
    <property type="component" value="Unassembled WGS sequence"/>
</dbReference>
<dbReference type="InterPro" id="IPR001647">
    <property type="entry name" value="HTH_TetR"/>
</dbReference>
<dbReference type="InterPro" id="IPR050109">
    <property type="entry name" value="HTH-type_TetR-like_transc_reg"/>
</dbReference>